<accession>F2JHF2</accession>
<dbReference type="AlphaFoldDB" id="F2JHF2"/>
<dbReference type="EMBL" id="CP002582">
    <property type="protein sequence ID" value="ADZ83050.1"/>
    <property type="molecule type" value="Genomic_DNA"/>
</dbReference>
<reference evidence="2 3" key="1">
    <citation type="journal article" date="2011" name="J. Bacteriol.">
        <title>Complete genome sequence of the cellulose-degrading bacterium Cellulosilyticum lentocellum.</title>
        <authorList>
            <consortium name="US DOE Joint Genome Institute"/>
            <person name="Miller D.A."/>
            <person name="Suen G."/>
            <person name="Bruce D."/>
            <person name="Copeland A."/>
            <person name="Cheng J.F."/>
            <person name="Detter C."/>
            <person name="Goodwin L.A."/>
            <person name="Han C.S."/>
            <person name="Hauser L.J."/>
            <person name="Land M.L."/>
            <person name="Lapidus A."/>
            <person name="Lucas S."/>
            <person name="Meincke L."/>
            <person name="Pitluck S."/>
            <person name="Tapia R."/>
            <person name="Teshima H."/>
            <person name="Woyke T."/>
            <person name="Fox B.G."/>
            <person name="Angert E.R."/>
            <person name="Currie C.R."/>
        </authorList>
    </citation>
    <scope>NUCLEOTIDE SEQUENCE [LARGE SCALE GENOMIC DNA]</scope>
    <source>
        <strain evidence="3">ATCC 49066 / DSM 5427 / NCIMB 11756 / RHM5</strain>
    </source>
</reference>
<protein>
    <submittedName>
        <fullName evidence="2">Uncharacterized protein</fullName>
    </submittedName>
</protein>
<dbReference type="Proteomes" id="UP000008467">
    <property type="component" value="Chromosome"/>
</dbReference>
<evidence type="ECO:0000313" key="3">
    <source>
        <dbReference type="Proteomes" id="UP000008467"/>
    </source>
</evidence>
<evidence type="ECO:0000313" key="2">
    <source>
        <dbReference type="EMBL" id="ADZ83050.1"/>
    </source>
</evidence>
<keyword evidence="1" id="KW-0472">Membrane</keyword>
<dbReference type="KEGG" id="cle:Clole_1324"/>
<dbReference type="HOGENOM" id="CLU_2615550_0_0_9"/>
<organism evidence="2 3">
    <name type="scientific">Cellulosilyticum lentocellum (strain ATCC 49066 / DSM 5427 / NCIMB 11756 / RHM5)</name>
    <name type="common">Clostridium lentocellum</name>
    <dbReference type="NCBI Taxonomy" id="642492"/>
    <lineage>
        <taxon>Bacteria</taxon>
        <taxon>Bacillati</taxon>
        <taxon>Bacillota</taxon>
        <taxon>Clostridia</taxon>
        <taxon>Lachnospirales</taxon>
        <taxon>Cellulosilyticaceae</taxon>
        <taxon>Cellulosilyticum</taxon>
    </lineage>
</organism>
<dbReference type="RefSeq" id="WP_013656349.1">
    <property type="nucleotide sequence ID" value="NC_015275.1"/>
</dbReference>
<evidence type="ECO:0000256" key="1">
    <source>
        <dbReference type="SAM" id="Phobius"/>
    </source>
</evidence>
<name>F2JHF2_CELLD</name>
<feature type="transmembrane region" description="Helical" evidence="1">
    <location>
        <begin position="51"/>
        <end position="73"/>
    </location>
</feature>
<sequence>MEDFRFLEDNCTCIIIIIAFFLLFCGKGSCGGGFNLDCLFNNFFGGCDNSAWMWIIIIVIVWMCFCKSPCGFLRNDIQ</sequence>
<feature type="transmembrane region" description="Helical" evidence="1">
    <location>
        <begin position="12"/>
        <end position="36"/>
    </location>
</feature>
<gene>
    <name evidence="2" type="ordered locus">Clole_1324</name>
</gene>
<keyword evidence="1" id="KW-0812">Transmembrane</keyword>
<keyword evidence="3" id="KW-1185">Reference proteome</keyword>
<keyword evidence="1" id="KW-1133">Transmembrane helix</keyword>
<proteinExistence type="predicted"/>